<evidence type="ECO:0000256" key="1">
    <source>
        <dbReference type="ARBA" id="ARBA00004561"/>
    </source>
</evidence>
<feature type="domain" description="PilY1 beta-propeller" evidence="8">
    <location>
        <begin position="500"/>
        <end position="846"/>
    </location>
</feature>
<dbReference type="SUPFAM" id="SSF53300">
    <property type="entry name" value="vWA-like"/>
    <property type="match status" value="1"/>
</dbReference>
<keyword evidence="10" id="KW-1185">Reference proteome</keyword>
<evidence type="ECO:0000256" key="6">
    <source>
        <dbReference type="ARBA" id="ARBA00023263"/>
    </source>
</evidence>
<dbReference type="SUPFAM" id="SSF50998">
    <property type="entry name" value="Quinoprotein alcohol dehydrogenase-like"/>
    <property type="match status" value="1"/>
</dbReference>
<gene>
    <name evidence="9" type="ORF">GCM10009104_20340</name>
</gene>
<reference evidence="9 10" key="1">
    <citation type="journal article" date="2019" name="Int. J. Syst. Evol. Microbiol.">
        <title>The Global Catalogue of Microorganisms (GCM) 10K type strain sequencing project: providing services to taxonomists for standard genome sequencing and annotation.</title>
        <authorList>
            <consortium name="The Broad Institute Genomics Platform"/>
            <consortium name="The Broad Institute Genome Sequencing Center for Infectious Disease"/>
            <person name="Wu L."/>
            <person name="Ma J."/>
        </authorList>
    </citation>
    <scope>NUCLEOTIDE SEQUENCE [LARGE SCALE GENOMIC DNA]</scope>
    <source>
        <strain evidence="9 10">JCM 15134</strain>
    </source>
</reference>
<keyword evidence="3" id="KW-1029">Fimbrium biogenesis</keyword>
<dbReference type="Proteomes" id="UP001499915">
    <property type="component" value="Unassembled WGS sequence"/>
</dbReference>
<evidence type="ECO:0000259" key="8">
    <source>
        <dbReference type="Pfam" id="PF05567"/>
    </source>
</evidence>
<evidence type="ECO:0000256" key="2">
    <source>
        <dbReference type="ARBA" id="ARBA00008387"/>
    </source>
</evidence>
<dbReference type="InterPro" id="IPR011047">
    <property type="entry name" value="Quinoprotein_ADH-like_sf"/>
</dbReference>
<dbReference type="EMBL" id="BAAAET010000002">
    <property type="protein sequence ID" value="GAA0693030.1"/>
    <property type="molecule type" value="Genomic_DNA"/>
</dbReference>
<keyword evidence="6" id="KW-0281">Fimbrium</keyword>
<evidence type="ECO:0000256" key="4">
    <source>
        <dbReference type="ARBA" id="ARBA00022723"/>
    </source>
</evidence>
<name>A0ABN1I6R5_9GAMM</name>
<accession>A0ABN1I6R5</accession>
<feature type="compositionally biased region" description="Basic and acidic residues" evidence="7">
    <location>
        <begin position="969"/>
        <end position="984"/>
    </location>
</feature>
<dbReference type="Pfam" id="PF05567">
    <property type="entry name" value="T4P_PilY1"/>
    <property type="match status" value="1"/>
</dbReference>
<dbReference type="Gene3D" id="3.40.50.410">
    <property type="entry name" value="von Willebrand factor, type A domain"/>
    <property type="match status" value="1"/>
</dbReference>
<organism evidence="9 10">
    <name type="scientific">Marinobacterium maritimum</name>
    <dbReference type="NCBI Taxonomy" id="500162"/>
    <lineage>
        <taxon>Bacteria</taxon>
        <taxon>Pseudomonadati</taxon>
        <taxon>Pseudomonadota</taxon>
        <taxon>Gammaproteobacteria</taxon>
        <taxon>Oceanospirillales</taxon>
        <taxon>Oceanospirillaceae</taxon>
        <taxon>Marinobacterium</taxon>
    </lineage>
</organism>
<evidence type="ECO:0000256" key="3">
    <source>
        <dbReference type="ARBA" id="ARBA00022558"/>
    </source>
</evidence>
<comment type="similarity">
    <text evidence="2">Belongs to the PilY1 family.</text>
</comment>
<feature type="region of interest" description="Disordered" evidence="7">
    <location>
        <begin position="956"/>
        <end position="988"/>
    </location>
</feature>
<dbReference type="InterPro" id="IPR015943">
    <property type="entry name" value="WD40/YVTN_repeat-like_dom_sf"/>
</dbReference>
<comment type="subcellular location">
    <subcellularLocation>
        <location evidence="1">Fimbrium</location>
    </subcellularLocation>
</comment>
<dbReference type="Gene3D" id="2.130.10.10">
    <property type="entry name" value="YVTN repeat-like/Quinoprotein amine dehydrogenase"/>
    <property type="match status" value="1"/>
</dbReference>
<comment type="caution">
    <text evidence="9">The sequence shown here is derived from an EMBL/GenBank/DDBJ whole genome shotgun (WGS) entry which is preliminary data.</text>
</comment>
<evidence type="ECO:0000313" key="10">
    <source>
        <dbReference type="Proteomes" id="UP001499915"/>
    </source>
</evidence>
<keyword evidence="5" id="KW-0106">Calcium</keyword>
<evidence type="ECO:0000256" key="7">
    <source>
        <dbReference type="SAM" id="MobiDB-lite"/>
    </source>
</evidence>
<dbReference type="InterPro" id="IPR036465">
    <property type="entry name" value="vWFA_dom_sf"/>
</dbReference>
<sequence>MLLIDNSGSMDNIIWADGYDPKVTYTRWDERIKRGGSYGDEGSDWDHTSGNVYLSELSQDNCRDGYVEAVRADNVKTRKCLALPDPVGSGNTRYTGNYLNYLFSTFASGSDLRNGAIPNEVRMTVAKRVAKDVIGKVEGVRFGVARLNRDVIQQRCGNNWFWNGWEYVWTYGCWNQYKDDGGRIISACGASTGNTLSEIDKISSSTNTPISEALYEVTRYFRGLDPVWSSQIEHTSPITYRCQKNFTIVISDGEPTKDRFSKWDEDGESINSVVAGDTITGKSNRLPNWTDGDDGFYLDDIAQFGRDLDMRKGGSDKAGKSFDDSEFPKQNMDTYTVGFALDHPLLKRTAEAGNGQYYTANNADQLAAALEAALSDISDKVATASTAAVSHGVLSAQSLSIIPQYNSQYWTGDLKAYRFDSDPTSLTYLQLKTAWKSASALISLSSRHVITHKGGSGAPFRWGQLSVDQQNLLGSSALVEFIRGDRSLEGKGLRKREGLLGDIIASSPQYVEAPGLRYDDEDYRTFQKTYKDRKHVIYVGANDGMLHAFEAETGKELFGFVPNAVMKNLKALADENYDHRFYVDGTPTVLDARLNGQWRTVLVGGLNRGGQSIYALDVTDPDRFSESNAGSMFLWEFEDADLGYSFSRPAIVQLADGAWVAVFGNGYNSTEADGQASSTGDAMLFIVDLKTGNLLYKLSTGIGVNEDPTREGRPNGLATVTPIDLDGDHKVDYVYAGDLFGNLWRFNLKDLKKASANGEVTTNANTLLFTACGGTTCSASNRQPITSAPTVGRHPLGGVLVHFGTGKYLEPVDKEAEGARLQSIYGIWDKFASNGKTVTRKGLLEQEIVPSSQVSKKSGQDYDVRVTTRNSINWSNHLGWYMDLDQPASERIVRKPILRNGKIIYTSLLPVLDGKDPCVSESQSWLMELDALSGAALSYANFDLNGDGKFDSKDWVVDGSGNPGSPGGGKEERPPSGIKFDGEKPAPSIIPVDADKEVKVLDKDTVIIENPGQGMEGRLGWRELMDEK</sequence>
<evidence type="ECO:0000313" key="9">
    <source>
        <dbReference type="EMBL" id="GAA0693030.1"/>
    </source>
</evidence>
<evidence type="ECO:0000256" key="5">
    <source>
        <dbReference type="ARBA" id="ARBA00022837"/>
    </source>
</evidence>
<proteinExistence type="inferred from homology"/>
<keyword evidence="4" id="KW-0479">Metal-binding</keyword>
<dbReference type="InterPro" id="IPR008707">
    <property type="entry name" value="B-propeller_PilY1"/>
</dbReference>
<dbReference type="RefSeq" id="WP_343805512.1">
    <property type="nucleotide sequence ID" value="NZ_BAAAET010000002.1"/>
</dbReference>
<protein>
    <submittedName>
        <fullName evidence="9">PilC/PilY family type IV pilus protein</fullName>
    </submittedName>
</protein>